<proteinExistence type="predicted"/>
<dbReference type="OrthoDB" id="10015434at2759"/>
<name>A0A817MDT9_9BILA</name>
<organism evidence="1 4">
    <name type="scientific">Rotaria socialis</name>
    <dbReference type="NCBI Taxonomy" id="392032"/>
    <lineage>
        <taxon>Eukaryota</taxon>
        <taxon>Metazoa</taxon>
        <taxon>Spiralia</taxon>
        <taxon>Gnathifera</taxon>
        <taxon>Rotifera</taxon>
        <taxon>Eurotatoria</taxon>
        <taxon>Bdelloidea</taxon>
        <taxon>Philodinida</taxon>
        <taxon>Philodinidae</taxon>
        <taxon>Rotaria</taxon>
    </lineage>
</organism>
<dbReference type="EMBL" id="CAJNYT010000139">
    <property type="protein sequence ID" value="CAF3333403.1"/>
    <property type="molecule type" value="Genomic_DNA"/>
</dbReference>
<evidence type="ECO:0000313" key="1">
    <source>
        <dbReference type="EMBL" id="CAF3083630.1"/>
    </source>
</evidence>
<reference evidence="1" key="1">
    <citation type="submission" date="2021-02" db="EMBL/GenBank/DDBJ databases">
        <authorList>
            <person name="Nowell W R."/>
        </authorList>
    </citation>
    <scope>NUCLEOTIDE SEQUENCE</scope>
</reference>
<accession>A0A817MDT9</accession>
<dbReference type="Proteomes" id="UP000663833">
    <property type="component" value="Unassembled WGS sequence"/>
</dbReference>
<evidence type="ECO:0000313" key="3">
    <source>
        <dbReference type="EMBL" id="CAF3333403.1"/>
    </source>
</evidence>
<dbReference type="EMBL" id="CAJNYD010000224">
    <property type="protein sequence ID" value="CAF3233271.1"/>
    <property type="molecule type" value="Genomic_DNA"/>
</dbReference>
<evidence type="ECO:0000313" key="2">
    <source>
        <dbReference type="EMBL" id="CAF3233271.1"/>
    </source>
</evidence>
<dbReference type="EMBL" id="CAJNXB010000672">
    <property type="protein sequence ID" value="CAF3083630.1"/>
    <property type="molecule type" value="Genomic_DNA"/>
</dbReference>
<gene>
    <name evidence="3" type="ORF">GRG538_LOCUS3877</name>
    <name evidence="2" type="ORF">LUA448_LOCUS3860</name>
    <name evidence="1" type="ORF">TIS948_LOCUS5856</name>
</gene>
<evidence type="ECO:0000313" key="4">
    <source>
        <dbReference type="Proteomes" id="UP000663825"/>
    </source>
</evidence>
<sequence>MTTVLSNGTMSVDNVYAQCMFVAVPINWNDISNLTTCTETLSIFVKRYFIYGTENTTHHLWQIPDGGGILIPTLEQEAVLVVNTLNGLVSIYATDKHDVGNRGGTFTLLEKVNQ</sequence>
<dbReference type="AlphaFoldDB" id="A0A817MDT9"/>
<dbReference type="Proteomes" id="UP000663825">
    <property type="component" value="Unassembled WGS sequence"/>
</dbReference>
<dbReference type="Proteomes" id="UP000663872">
    <property type="component" value="Unassembled WGS sequence"/>
</dbReference>
<protein>
    <submittedName>
        <fullName evidence="1">Uncharacterized protein</fullName>
    </submittedName>
</protein>
<comment type="caution">
    <text evidence="1">The sequence shown here is derived from an EMBL/GenBank/DDBJ whole genome shotgun (WGS) entry which is preliminary data.</text>
</comment>